<dbReference type="InterPro" id="IPR004655">
    <property type="entry name" value="FabH"/>
</dbReference>
<keyword evidence="11 13" id="KW-0012">Acyltransferase</keyword>
<dbReference type="Pfam" id="PF08545">
    <property type="entry name" value="ACP_syn_III"/>
    <property type="match status" value="1"/>
</dbReference>
<evidence type="ECO:0000256" key="2">
    <source>
        <dbReference type="ARBA" id="ARBA00008642"/>
    </source>
</evidence>
<evidence type="ECO:0000259" key="15">
    <source>
        <dbReference type="Pfam" id="PF08545"/>
    </source>
</evidence>
<name>A0A6S6SBD1_9BACT</name>
<evidence type="ECO:0000256" key="8">
    <source>
        <dbReference type="ARBA" id="ARBA00023098"/>
    </source>
</evidence>
<evidence type="ECO:0000259" key="14">
    <source>
        <dbReference type="Pfam" id="PF08541"/>
    </source>
</evidence>
<feature type="region of interest" description="ACP-binding" evidence="13">
    <location>
        <begin position="261"/>
        <end position="265"/>
    </location>
</feature>
<dbReference type="EMBL" id="CACVAU010000001">
    <property type="protein sequence ID" value="CAA6800265.1"/>
    <property type="molecule type" value="Genomic_DNA"/>
</dbReference>
<evidence type="ECO:0000256" key="5">
    <source>
        <dbReference type="ARBA" id="ARBA00022516"/>
    </source>
</evidence>
<evidence type="ECO:0000256" key="3">
    <source>
        <dbReference type="ARBA" id="ARBA00012333"/>
    </source>
</evidence>
<dbReference type="HAMAP" id="MF_01815">
    <property type="entry name" value="FabH"/>
    <property type="match status" value="1"/>
</dbReference>
<evidence type="ECO:0000256" key="11">
    <source>
        <dbReference type="ARBA" id="ARBA00023315"/>
    </source>
</evidence>
<comment type="function">
    <text evidence="13">Catalyzes the condensation reaction of fatty acid synthesis by the addition to an acyl acceptor of two carbons from malonyl-ACP. Catalyzes the first condensation reaction which initiates fatty acid synthesis and may therefore play a role in governing the total rate of fatty acid production. Possesses both acetoacetyl-ACP synthase and acetyl transacylase activities. Its substrate specificity determines the biosynthesis of branched-chain and/or straight-chain of fatty acids.</text>
</comment>
<feature type="active site" evidence="13">
    <location>
        <position position="119"/>
    </location>
</feature>
<dbReference type="GO" id="GO:0004315">
    <property type="term" value="F:3-oxoacyl-[acyl-carrier-protein] synthase activity"/>
    <property type="evidence" value="ECO:0007669"/>
    <property type="project" value="InterPro"/>
</dbReference>
<comment type="catalytic activity">
    <reaction evidence="12">
        <text>malonyl-[ACP] + acetyl-CoA + H(+) = 3-oxobutanoyl-[ACP] + CO2 + CoA</text>
        <dbReference type="Rhea" id="RHEA:12080"/>
        <dbReference type="Rhea" id="RHEA-COMP:9623"/>
        <dbReference type="Rhea" id="RHEA-COMP:9625"/>
        <dbReference type="ChEBI" id="CHEBI:15378"/>
        <dbReference type="ChEBI" id="CHEBI:16526"/>
        <dbReference type="ChEBI" id="CHEBI:57287"/>
        <dbReference type="ChEBI" id="CHEBI:57288"/>
        <dbReference type="ChEBI" id="CHEBI:78449"/>
        <dbReference type="ChEBI" id="CHEBI:78450"/>
        <dbReference type="EC" id="2.3.1.180"/>
    </reaction>
    <physiologicalReaction direction="left-to-right" evidence="12">
        <dbReference type="Rhea" id="RHEA:12081"/>
    </physiologicalReaction>
</comment>
<keyword evidence="4 13" id="KW-0963">Cytoplasm</keyword>
<dbReference type="Gene3D" id="3.40.47.10">
    <property type="match status" value="1"/>
</dbReference>
<dbReference type="CDD" id="cd00830">
    <property type="entry name" value="KAS_III"/>
    <property type="match status" value="1"/>
</dbReference>
<feature type="domain" description="Beta-ketoacyl-[acyl-carrier-protein] synthase III C-terminal" evidence="14">
    <location>
        <begin position="244"/>
        <end position="331"/>
    </location>
</feature>
<dbReference type="InterPro" id="IPR013751">
    <property type="entry name" value="ACP_syn_III_N"/>
</dbReference>
<comment type="subcellular location">
    <subcellularLocation>
        <location evidence="13">Cytoplasm</location>
    </subcellularLocation>
</comment>
<keyword evidence="9 13" id="KW-0275">Fatty acid biosynthesis</keyword>
<reference evidence="16" key="1">
    <citation type="submission" date="2020-01" db="EMBL/GenBank/DDBJ databases">
        <authorList>
            <person name="Meier V. D."/>
            <person name="Meier V D."/>
        </authorList>
    </citation>
    <scope>NUCLEOTIDE SEQUENCE</scope>
    <source>
        <strain evidence="16">HLG_WM_MAG_05</strain>
    </source>
</reference>
<evidence type="ECO:0000256" key="12">
    <source>
        <dbReference type="ARBA" id="ARBA00051096"/>
    </source>
</evidence>
<dbReference type="InterPro" id="IPR016039">
    <property type="entry name" value="Thiolase-like"/>
</dbReference>
<dbReference type="EC" id="2.3.1.180" evidence="3 13"/>
<protein>
    <recommendedName>
        <fullName evidence="3 13">Beta-ketoacyl-[acyl-carrier-protein] synthase III</fullName>
        <shortName evidence="13">Beta-ketoacyl-ACP synthase III</shortName>
        <shortName evidence="13">KAS III</shortName>
        <ecNumber evidence="3 13">2.3.1.180</ecNumber>
    </recommendedName>
    <alternativeName>
        <fullName evidence="13">3-oxoacyl-[acyl-carrier-protein] synthase 3</fullName>
    </alternativeName>
    <alternativeName>
        <fullName evidence="13">3-oxoacyl-[acyl-carrier-protein] synthase III</fullName>
    </alternativeName>
</protein>
<comment type="domain">
    <text evidence="13">The last Arg residue of the ACP-binding site is essential for the weak association between ACP/AcpP and FabH.</text>
</comment>
<gene>
    <name evidence="13" type="primary">fabH</name>
    <name evidence="16" type="ORF">HELGO_WM9895</name>
</gene>
<dbReference type="PANTHER" id="PTHR34069:SF2">
    <property type="entry name" value="BETA-KETOACYL-[ACYL-CARRIER-PROTEIN] SYNTHASE III"/>
    <property type="match status" value="1"/>
</dbReference>
<dbReference type="GO" id="GO:0005737">
    <property type="term" value="C:cytoplasm"/>
    <property type="evidence" value="ECO:0007669"/>
    <property type="project" value="UniProtKB-SubCell"/>
</dbReference>
<dbReference type="FunFam" id="3.40.47.10:FF:000004">
    <property type="entry name" value="3-oxoacyl-[acyl-carrier-protein] synthase 3"/>
    <property type="match status" value="1"/>
</dbReference>
<evidence type="ECO:0000256" key="7">
    <source>
        <dbReference type="ARBA" id="ARBA00022832"/>
    </source>
</evidence>
<accession>A0A6S6SBD1</accession>
<evidence type="ECO:0000256" key="1">
    <source>
        <dbReference type="ARBA" id="ARBA00005194"/>
    </source>
</evidence>
<dbReference type="SUPFAM" id="SSF53901">
    <property type="entry name" value="Thiolase-like"/>
    <property type="match status" value="1"/>
</dbReference>
<feature type="active site" evidence="13">
    <location>
        <position position="290"/>
    </location>
</feature>
<evidence type="ECO:0000313" key="16">
    <source>
        <dbReference type="EMBL" id="CAA6800265.1"/>
    </source>
</evidence>
<comment type="subunit">
    <text evidence="13">Homodimer.</text>
</comment>
<dbReference type="NCBIfam" id="TIGR00747">
    <property type="entry name" value="fabH"/>
    <property type="match status" value="1"/>
</dbReference>
<evidence type="ECO:0000256" key="13">
    <source>
        <dbReference type="HAMAP-Rule" id="MF_01815"/>
    </source>
</evidence>
<dbReference type="GO" id="GO:0044550">
    <property type="term" value="P:secondary metabolite biosynthetic process"/>
    <property type="evidence" value="ECO:0007669"/>
    <property type="project" value="TreeGrafter"/>
</dbReference>
<dbReference type="Pfam" id="PF08541">
    <property type="entry name" value="ACP_syn_III_C"/>
    <property type="match status" value="1"/>
</dbReference>
<keyword evidence="5 13" id="KW-0444">Lipid biosynthesis</keyword>
<evidence type="ECO:0000256" key="9">
    <source>
        <dbReference type="ARBA" id="ARBA00023160"/>
    </source>
</evidence>
<dbReference type="NCBIfam" id="NF006829">
    <property type="entry name" value="PRK09352.1"/>
    <property type="match status" value="1"/>
</dbReference>
<dbReference type="GO" id="GO:0006633">
    <property type="term" value="P:fatty acid biosynthetic process"/>
    <property type="evidence" value="ECO:0007669"/>
    <property type="project" value="UniProtKB-UniRule"/>
</dbReference>
<keyword evidence="10 13" id="KW-0511">Multifunctional enzyme</keyword>
<feature type="domain" description="Beta-ketoacyl-[acyl-carrier-protein] synthase III N-terminal" evidence="15">
    <location>
        <begin position="113"/>
        <end position="192"/>
    </location>
</feature>
<dbReference type="AlphaFoldDB" id="A0A6S6SBD1"/>
<evidence type="ECO:0000256" key="10">
    <source>
        <dbReference type="ARBA" id="ARBA00023268"/>
    </source>
</evidence>
<feature type="active site" evidence="13">
    <location>
        <position position="260"/>
    </location>
</feature>
<proteinExistence type="inferred from homology"/>
<keyword evidence="7 13" id="KW-0276">Fatty acid metabolism</keyword>
<dbReference type="UniPathway" id="UPA00094"/>
<keyword evidence="6 13" id="KW-0808">Transferase</keyword>
<organism evidence="16">
    <name type="scientific">uncultured Sulfurovum sp</name>
    <dbReference type="NCBI Taxonomy" id="269237"/>
    <lineage>
        <taxon>Bacteria</taxon>
        <taxon>Pseudomonadati</taxon>
        <taxon>Campylobacterota</taxon>
        <taxon>Epsilonproteobacteria</taxon>
        <taxon>Campylobacterales</taxon>
        <taxon>Sulfurovaceae</taxon>
        <taxon>Sulfurovum</taxon>
        <taxon>environmental samples</taxon>
    </lineage>
</organism>
<dbReference type="PANTHER" id="PTHR34069">
    <property type="entry name" value="3-OXOACYL-[ACYL-CARRIER-PROTEIN] SYNTHASE 3"/>
    <property type="match status" value="1"/>
</dbReference>
<comment type="pathway">
    <text evidence="1 13">Lipid metabolism; fatty acid biosynthesis.</text>
</comment>
<dbReference type="InterPro" id="IPR013747">
    <property type="entry name" value="ACP_syn_III_C"/>
</dbReference>
<evidence type="ECO:0000256" key="6">
    <source>
        <dbReference type="ARBA" id="ARBA00022679"/>
    </source>
</evidence>
<sequence>MARTKPVYASFRSIGAYVPSKVLSNADLETMVDTSDEWILKRTGISERRIAAKDEYTSDMATEASKVAIERAGLTVSDIDLVVCATVTPDYFNMPATSCLISDKLGIKNVQAFDISAACSGFVYSLSVAKAFIESGMKKNVLVIGAEKFSSIVDYTDRSTCILFGDGAGAAVISATNNASEAFIDVHASADGSYSDFLVTPAPGCVHPVSQTVIDEGLNFVQMKGNETFKLAVKTLTKDVKDILAKNEIASEDIPHFVPHQANYRIIKAVGDALKMKEEQVVLTVGKYGNTSAASIPMAINDIWESGRLQKGELMLLDTFGGGLTWASALLPFAGESK</sequence>
<dbReference type="GO" id="GO:0033818">
    <property type="term" value="F:beta-ketoacyl-acyl-carrier-protein synthase III activity"/>
    <property type="evidence" value="ECO:0007669"/>
    <property type="project" value="UniProtKB-UniRule"/>
</dbReference>
<keyword evidence="8 13" id="KW-0443">Lipid metabolism</keyword>
<comment type="similarity">
    <text evidence="2 13">Belongs to the thiolase-like superfamily. FabH family.</text>
</comment>
<evidence type="ECO:0000256" key="4">
    <source>
        <dbReference type="ARBA" id="ARBA00022490"/>
    </source>
</evidence>